<dbReference type="PANTHER" id="PTHR35812:SF1">
    <property type="entry name" value="LIPOPROTEIN"/>
    <property type="match status" value="1"/>
</dbReference>
<dbReference type="RefSeq" id="WP_085104685.1">
    <property type="nucleotide sequence ID" value="NZ_FWZU01000008.1"/>
</dbReference>
<dbReference type="STRING" id="1519643.SAMN06295933_3540"/>
<evidence type="ECO:0000259" key="1">
    <source>
        <dbReference type="Pfam" id="PF07603"/>
    </source>
</evidence>
<keyword evidence="3" id="KW-1185">Reference proteome</keyword>
<dbReference type="EMBL" id="FWZU01000008">
    <property type="protein sequence ID" value="SMF43227.1"/>
    <property type="molecule type" value="Genomic_DNA"/>
</dbReference>
<gene>
    <name evidence="2" type="ORF">SAMN06295933_3540</name>
</gene>
<dbReference type="PANTHER" id="PTHR35812">
    <property type="entry name" value="LIPOPROTEIN"/>
    <property type="match status" value="1"/>
</dbReference>
<protein>
    <recommendedName>
        <fullName evidence="1">Lcl C-terminal domain-containing protein</fullName>
    </recommendedName>
</protein>
<name>A0A1X7EZM5_9BACT</name>
<dbReference type="Pfam" id="PF07603">
    <property type="entry name" value="Lcl_C"/>
    <property type="match status" value="2"/>
</dbReference>
<dbReference type="OrthoDB" id="9793251at2"/>
<dbReference type="Proteomes" id="UP000192906">
    <property type="component" value="Unassembled WGS sequence"/>
</dbReference>
<evidence type="ECO:0000313" key="3">
    <source>
        <dbReference type="Proteomes" id="UP000192906"/>
    </source>
</evidence>
<evidence type="ECO:0000313" key="2">
    <source>
        <dbReference type="EMBL" id="SMF43227.1"/>
    </source>
</evidence>
<reference evidence="3" key="1">
    <citation type="submission" date="2017-04" db="EMBL/GenBank/DDBJ databases">
        <authorList>
            <person name="Varghese N."/>
            <person name="Submissions S."/>
        </authorList>
    </citation>
    <scope>NUCLEOTIDE SEQUENCE [LARGE SCALE GENOMIC DNA]</scope>
    <source>
        <strain evidence="3">K3S</strain>
    </source>
</reference>
<feature type="domain" description="Lcl C-terminal" evidence="1">
    <location>
        <begin position="213"/>
        <end position="327"/>
    </location>
</feature>
<proteinExistence type="predicted"/>
<organism evidence="2 3">
    <name type="scientific">Desulfovibrio gilichinskyi</name>
    <dbReference type="NCBI Taxonomy" id="1519643"/>
    <lineage>
        <taxon>Bacteria</taxon>
        <taxon>Pseudomonadati</taxon>
        <taxon>Thermodesulfobacteriota</taxon>
        <taxon>Desulfovibrionia</taxon>
        <taxon>Desulfovibrionales</taxon>
        <taxon>Desulfovibrionaceae</taxon>
        <taxon>Desulfovibrio</taxon>
    </lineage>
</organism>
<dbReference type="AlphaFoldDB" id="A0A1X7EZM5"/>
<feature type="domain" description="Lcl C-terminal" evidence="1">
    <location>
        <begin position="59"/>
        <end position="174"/>
    </location>
</feature>
<accession>A0A1X7EZM5</accession>
<dbReference type="InterPro" id="IPR011460">
    <property type="entry name" value="Lcl_C"/>
</dbReference>
<sequence length="332" mass="37098">MNKQNKSKKISTILPLSTGQRSCYDSAGKIIPCKNSGQDGELAKGIPWPEPRFKSDGDITQDLLTGLIWTTNSSPAEFPLPWEESFDFISTMNENNFAGRNDWRMPSRRELFSLISFARKKPALPDHPFGSVFLGWYWSSTTYAGLPDHAWRVHTEGGRMFFGHKSEDSLLWPVAGESSILPATGQTILYDHAGRDTQNGEPLPSPRFKVNEQTATDLLTGLTWLKKADLCGLVSWEQALEKVQNFNKQQGSTNWRLPTIRELESLVDASNAYPALTASHPFTNLGDSYWSSTSSSFEYNWAMALYLNKGAIGVGFKSGEPFLVWPVCDSLK</sequence>